<dbReference type="PROSITE" id="PS51387">
    <property type="entry name" value="FAD_PCMH"/>
    <property type="match status" value="1"/>
</dbReference>
<dbReference type="Gene3D" id="3.30.465.10">
    <property type="match status" value="1"/>
</dbReference>
<proteinExistence type="inferred from homology"/>
<dbReference type="InterPro" id="IPR006094">
    <property type="entry name" value="Oxid_FAD_bind_N"/>
</dbReference>
<keyword evidence="5" id="KW-0274">FAD</keyword>
<dbReference type="SUPFAM" id="SSF56176">
    <property type="entry name" value="FAD-binding/transporter-associated domain-like"/>
    <property type="match status" value="1"/>
</dbReference>
<evidence type="ECO:0000256" key="7">
    <source>
        <dbReference type="ARBA" id="ARBA00023180"/>
    </source>
</evidence>
<comment type="cofactor">
    <cofactor evidence="1">
        <name>FAD</name>
        <dbReference type="ChEBI" id="CHEBI:57692"/>
    </cofactor>
</comment>
<dbReference type="Gene3D" id="3.40.462.20">
    <property type="match status" value="1"/>
</dbReference>
<evidence type="ECO:0000313" key="10">
    <source>
        <dbReference type="EMBL" id="CAI0545877.1"/>
    </source>
</evidence>
<feature type="signal peptide" evidence="8">
    <location>
        <begin position="1"/>
        <end position="20"/>
    </location>
</feature>
<keyword evidence="4 8" id="KW-0732">Signal</keyword>
<evidence type="ECO:0000256" key="1">
    <source>
        <dbReference type="ARBA" id="ARBA00001974"/>
    </source>
</evidence>
<dbReference type="GO" id="GO:0071949">
    <property type="term" value="F:FAD binding"/>
    <property type="evidence" value="ECO:0007669"/>
    <property type="project" value="InterPro"/>
</dbReference>
<dbReference type="InterPro" id="IPR012951">
    <property type="entry name" value="BBE"/>
</dbReference>
<dbReference type="Proteomes" id="UP001154282">
    <property type="component" value="Unassembled WGS sequence"/>
</dbReference>
<name>A0AAV0QPB2_9ROSI</name>
<dbReference type="InterPro" id="IPR016166">
    <property type="entry name" value="FAD-bd_PCMH"/>
</dbReference>
<keyword evidence="3" id="KW-0285">Flavoprotein</keyword>
<sequence>MNFLLALLLMLAVPWSGSDASPAANHDNFLHCLSTSPAANVSKIVFYTPANPSYPSVLQFSIHNLRFNTSAAPKPIVIVTPQTTSHIQAAISCSHKHRLHLRVRGGGHDYEGLSYVASRPFFILDLINLSSVKVDVAARTAWIQAGGTIGELYYQIGTQTTTLAFPAGVCPTVGVGGHFSGGGYGLSLRKFGLAADHIVDAHLVDVKGKVHNRASMGEDLFWAIRGGGGNTFGVVTAWKVNLLPVPENVTVFTVTKTIQQNATGIINRWQQVADRFPDDLFIRVILDRTETTTNSTATGRASFNSLYLGQAQSLLPLLQRDFPELGVEREDLIELTWIRSILYFAGYPTDSPLEVLRSQVPLTRKRNFKAKSDYVTEPMSERALEGIWRRILRPDIEDPELIFSPYGGRMSEIPESSIPFPHRAGTRYKIQHLVYWEREGREATDRHVDWIRELYGYLAPHVSKNPRLAYVNYRDLDVGSNNGAGFTSHEEARVWGVKYFKGNYERLVRVKTAVDPRNFFRNEQSVPPLTAWK</sequence>
<organism evidence="10 11">
    <name type="scientific">Linum tenue</name>
    <dbReference type="NCBI Taxonomy" id="586396"/>
    <lineage>
        <taxon>Eukaryota</taxon>
        <taxon>Viridiplantae</taxon>
        <taxon>Streptophyta</taxon>
        <taxon>Embryophyta</taxon>
        <taxon>Tracheophyta</taxon>
        <taxon>Spermatophyta</taxon>
        <taxon>Magnoliopsida</taxon>
        <taxon>eudicotyledons</taxon>
        <taxon>Gunneridae</taxon>
        <taxon>Pentapetalae</taxon>
        <taxon>rosids</taxon>
        <taxon>fabids</taxon>
        <taxon>Malpighiales</taxon>
        <taxon>Linaceae</taxon>
        <taxon>Linum</taxon>
    </lineage>
</organism>
<evidence type="ECO:0000256" key="6">
    <source>
        <dbReference type="ARBA" id="ARBA00023157"/>
    </source>
</evidence>
<evidence type="ECO:0000259" key="9">
    <source>
        <dbReference type="PROSITE" id="PS51387"/>
    </source>
</evidence>
<comment type="caution">
    <text evidence="10">The sequence shown here is derived from an EMBL/GenBank/DDBJ whole genome shotgun (WGS) entry which is preliminary data.</text>
</comment>
<dbReference type="GO" id="GO:1901696">
    <property type="term" value="P:cannabinoid biosynthetic process"/>
    <property type="evidence" value="ECO:0007669"/>
    <property type="project" value="UniProtKB-ARBA"/>
</dbReference>
<dbReference type="InterPro" id="IPR016169">
    <property type="entry name" value="FAD-bd_PCMH_sub2"/>
</dbReference>
<evidence type="ECO:0000256" key="3">
    <source>
        <dbReference type="ARBA" id="ARBA00022630"/>
    </source>
</evidence>
<evidence type="ECO:0000256" key="2">
    <source>
        <dbReference type="ARBA" id="ARBA00005466"/>
    </source>
</evidence>
<comment type="similarity">
    <text evidence="2">Belongs to the oxygen-dependent FAD-linked oxidoreductase family.</text>
</comment>
<feature type="domain" description="FAD-binding PCMH-type" evidence="9">
    <location>
        <begin position="71"/>
        <end position="245"/>
    </location>
</feature>
<protein>
    <recommendedName>
        <fullName evidence="9">FAD-binding PCMH-type domain-containing protein</fullName>
    </recommendedName>
</protein>
<feature type="chain" id="PRO_5043426662" description="FAD-binding PCMH-type domain-containing protein" evidence="8">
    <location>
        <begin position="21"/>
        <end position="533"/>
    </location>
</feature>
<evidence type="ECO:0000256" key="5">
    <source>
        <dbReference type="ARBA" id="ARBA00022827"/>
    </source>
</evidence>
<accession>A0AAV0QPB2</accession>
<dbReference type="GO" id="GO:0016491">
    <property type="term" value="F:oxidoreductase activity"/>
    <property type="evidence" value="ECO:0007669"/>
    <property type="project" value="InterPro"/>
</dbReference>
<dbReference type="PANTHER" id="PTHR32448">
    <property type="entry name" value="OS08G0158400 PROTEIN"/>
    <property type="match status" value="1"/>
</dbReference>
<reference evidence="10" key="1">
    <citation type="submission" date="2022-08" db="EMBL/GenBank/DDBJ databases">
        <authorList>
            <person name="Gutierrez-Valencia J."/>
        </authorList>
    </citation>
    <scope>NUCLEOTIDE SEQUENCE</scope>
</reference>
<evidence type="ECO:0000256" key="8">
    <source>
        <dbReference type="SAM" id="SignalP"/>
    </source>
</evidence>
<evidence type="ECO:0000313" key="11">
    <source>
        <dbReference type="Proteomes" id="UP001154282"/>
    </source>
</evidence>
<dbReference type="Gene3D" id="3.30.43.10">
    <property type="entry name" value="Uridine Diphospho-n-acetylenolpyruvylglucosamine Reductase, domain 2"/>
    <property type="match status" value="1"/>
</dbReference>
<keyword evidence="11" id="KW-1185">Reference proteome</keyword>
<dbReference type="InterPro" id="IPR036318">
    <property type="entry name" value="FAD-bd_PCMH-like_sf"/>
</dbReference>
<evidence type="ECO:0000256" key="4">
    <source>
        <dbReference type="ARBA" id="ARBA00022729"/>
    </source>
</evidence>
<dbReference type="AlphaFoldDB" id="A0AAV0QPB2"/>
<keyword evidence="7" id="KW-0325">Glycoprotein</keyword>
<dbReference type="Pfam" id="PF08031">
    <property type="entry name" value="BBE"/>
    <property type="match status" value="1"/>
</dbReference>
<dbReference type="InterPro" id="IPR016167">
    <property type="entry name" value="FAD-bd_PCMH_sub1"/>
</dbReference>
<keyword evidence="6" id="KW-1015">Disulfide bond</keyword>
<dbReference type="Pfam" id="PF01565">
    <property type="entry name" value="FAD_binding_4"/>
    <property type="match status" value="1"/>
</dbReference>
<gene>
    <name evidence="10" type="ORF">LITE_LOCUS43734</name>
</gene>
<dbReference type="FunFam" id="3.30.43.10:FF:000004">
    <property type="entry name" value="Berberine bridge enzyme-like 15"/>
    <property type="match status" value="1"/>
</dbReference>
<dbReference type="EMBL" id="CAMGYJ010000009">
    <property type="protein sequence ID" value="CAI0545877.1"/>
    <property type="molecule type" value="Genomic_DNA"/>
</dbReference>